<sequence>MGLVIASKNSRSTSEGCCCTSDSNGSLHQVFGNPSRFNARMGFVIAWKVYEVMSKVILNRKSRLNLTRFQEVQVKHVVAQVSKFDRFALYLGIQVDLILEWDS</sequence>
<accession>A0A834T253</accession>
<name>A0A834T253_9FABA</name>
<proteinExistence type="predicted"/>
<organism evidence="1 2">
    <name type="scientific">Senna tora</name>
    <dbReference type="NCBI Taxonomy" id="362788"/>
    <lineage>
        <taxon>Eukaryota</taxon>
        <taxon>Viridiplantae</taxon>
        <taxon>Streptophyta</taxon>
        <taxon>Embryophyta</taxon>
        <taxon>Tracheophyta</taxon>
        <taxon>Spermatophyta</taxon>
        <taxon>Magnoliopsida</taxon>
        <taxon>eudicotyledons</taxon>
        <taxon>Gunneridae</taxon>
        <taxon>Pentapetalae</taxon>
        <taxon>rosids</taxon>
        <taxon>fabids</taxon>
        <taxon>Fabales</taxon>
        <taxon>Fabaceae</taxon>
        <taxon>Caesalpinioideae</taxon>
        <taxon>Cassia clade</taxon>
        <taxon>Senna</taxon>
    </lineage>
</organism>
<gene>
    <name evidence="1" type="ORF">G2W53_033408</name>
</gene>
<dbReference type="Proteomes" id="UP000634136">
    <property type="component" value="Unassembled WGS sequence"/>
</dbReference>
<protein>
    <submittedName>
        <fullName evidence="1">Uncharacterized protein</fullName>
    </submittedName>
</protein>
<dbReference type="AlphaFoldDB" id="A0A834T253"/>
<reference evidence="1" key="1">
    <citation type="submission" date="2020-09" db="EMBL/GenBank/DDBJ databases">
        <title>Genome-Enabled Discovery of Anthraquinone Biosynthesis in Senna tora.</title>
        <authorList>
            <person name="Kang S.-H."/>
            <person name="Pandey R.P."/>
            <person name="Lee C.-M."/>
            <person name="Sim J.-S."/>
            <person name="Jeong J.-T."/>
            <person name="Choi B.-S."/>
            <person name="Jung M."/>
            <person name="Ginzburg D."/>
            <person name="Zhao K."/>
            <person name="Won S.Y."/>
            <person name="Oh T.-J."/>
            <person name="Yu Y."/>
            <person name="Kim N.-H."/>
            <person name="Lee O.R."/>
            <person name="Lee T.-H."/>
            <person name="Bashyal P."/>
            <person name="Kim T.-S."/>
            <person name="Lee W.-H."/>
            <person name="Kawkins C."/>
            <person name="Kim C.-K."/>
            <person name="Kim J.S."/>
            <person name="Ahn B.O."/>
            <person name="Rhee S.Y."/>
            <person name="Sohng J.K."/>
        </authorList>
    </citation>
    <scope>NUCLEOTIDE SEQUENCE</scope>
    <source>
        <tissue evidence="1">Leaf</tissue>
    </source>
</reference>
<dbReference type="EMBL" id="JAAIUW010000010">
    <property type="protein sequence ID" value="KAF7812432.1"/>
    <property type="molecule type" value="Genomic_DNA"/>
</dbReference>
<keyword evidence="2" id="KW-1185">Reference proteome</keyword>
<evidence type="ECO:0000313" key="2">
    <source>
        <dbReference type="Proteomes" id="UP000634136"/>
    </source>
</evidence>
<evidence type="ECO:0000313" key="1">
    <source>
        <dbReference type="EMBL" id="KAF7812432.1"/>
    </source>
</evidence>
<comment type="caution">
    <text evidence="1">The sequence shown here is derived from an EMBL/GenBank/DDBJ whole genome shotgun (WGS) entry which is preliminary data.</text>
</comment>